<feature type="region of interest" description="Disordered" evidence="15">
    <location>
        <begin position="261"/>
        <end position="288"/>
    </location>
</feature>
<feature type="compositionally biased region" description="Polar residues" evidence="15">
    <location>
        <begin position="586"/>
        <end position="605"/>
    </location>
</feature>
<evidence type="ECO:0000256" key="2">
    <source>
        <dbReference type="ARBA" id="ARBA00004906"/>
    </source>
</evidence>
<evidence type="ECO:0000256" key="9">
    <source>
        <dbReference type="ARBA" id="ARBA00022771"/>
    </source>
</evidence>
<dbReference type="CDD" id="cd11786">
    <property type="entry name" value="SH3_SH3RF_1"/>
    <property type="match status" value="1"/>
</dbReference>
<dbReference type="PANTHER" id="PTHR14167">
    <property type="entry name" value="SH3 DOMAIN-CONTAINING"/>
    <property type="match status" value="1"/>
</dbReference>
<dbReference type="SUPFAM" id="SSF57850">
    <property type="entry name" value="RING/U-box"/>
    <property type="match status" value="1"/>
</dbReference>
<evidence type="ECO:0000256" key="5">
    <source>
        <dbReference type="ARBA" id="ARBA00022443"/>
    </source>
</evidence>
<dbReference type="GO" id="GO:0061630">
    <property type="term" value="F:ubiquitin protein ligase activity"/>
    <property type="evidence" value="ECO:0007669"/>
    <property type="project" value="UniProtKB-EC"/>
</dbReference>
<gene>
    <name evidence="18" type="ORF">PSYICH_LOCUS3687</name>
</gene>
<dbReference type="EC" id="2.3.2.27" evidence="4"/>
<feature type="domain" description="SH3" evidence="16">
    <location>
        <begin position="190"/>
        <end position="252"/>
    </location>
</feature>
<sequence length="815" mass="89711">MDEGTLNDLLECSVCLERLDTSSKVLPCQHTFCKKCLEDIVQTHKELRCPECRILILSKIDELPPNVLLMRILEGVKNAGNLLPKKLHKPIRNPVLPTPVLQTTPLHTPHGTPDHRINSNKQPPNLLPHQPYAKAMYDYTSKEAGDLNFKRGDIIILKKRIDSNWYQGECCGKQGVFPLSYVQIITPVPSHIPQCKALYDFRMQNDEEEGCLSFNKSDIINVIRRVDENWAEGKLNGRIGIFPLAFVELNNLARSLMKLSTNAQPGPSRLAPPTPTSEDTSPLIPTDHTRNIIPQNVQHHQQPPVPLTRIPVTNIQHAPLAASDSSSTLSSGTSGGTSNISSVNGSLENTSSSSSPSPSSPTSPPSRNQQTLPPKSTVNRPDLLNTAKLSTPQRSTQNQSARTSDPHLTPHHQHQHSKEKRHSFTGLVNPHHSNSSNQNRLSAEIVAGSDCQTLTTSNDRSRRNGHLSEMQLPATYVALYPYKPQKADELELKKGGIYMVTEICQDGWYKGTSNRTQKCGVFPGNYVALARGVPNPHGSKDDSKLPVSFTRGGKNTSASQLAASTNPPELPPRATSPSSNAFSSSWHGGQQDQTSAPLGRSSSAITPGGMQAAANKPTDKSKERKEKGTVSLMKRLASMKRSKSPPPSTYSMDNPVFEDTSVQPTKSSATPVHVRSGSCPSQLLQIQPNDHHRMFGSSSQRHKHKERPTILTHNSSISPRSNENPPGSSGSSPDIQRHRKSNSLDAGNRSKTAVQTVRERFRCIAPYPPNSEYELELQVNDIIYVHKKREDGWYKGTQQRTGKTGLFPASFVESY</sequence>
<name>A0A9P0CNB8_9CUCU</name>
<dbReference type="Pfam" id="PF13639">
    <property type="entry name" value="zf-RING_2"/>
    <property type="match status" value="1"/>
</dbReference>
<comment type="pathway">
    <text evidence="2">Protein modification; protein ubiquitination.</text>
</comment>
<dbReference type="CDD" id="cd11783">
    <property type="entry name" value="SH3_SH3RF_3"/>
    <property type="match status" value="1"/>
</dbReference>
<feature type="compositionally biased region" description="Polar residues" evidence="15">
    <location>
        <begin position="553"/>
        <end position="567"/>
    </location>
</feature>
<proteinExistence type="inferred from homology"/>
<feature type="compositionally biased region" description="Low complexity" evidence="15">
    <location>
        <begin position="576"/>
        <end position="585"/>
    </location>
</feature>
<feature type="compositionally biased region" description="Basic and acidic residues" evidence="15">
    <location>
        <begin position="617"/>
        <end position="628"/>
    </location>
</feature>
<evidence type="ECO:0000256" key="8">
    <source>
        <dbReference type="ARBA" id="ARBA00022737"/>
    </source>
</evidence>
<dbReference type="InterPro" id="IPR036028">
    <property type="entry name" value="SH3-like_dom_sf"/>
</dbReference>
<keyword evidence="6" id="KW-0808">Transferase</keyword>
<dbReference type="InterPro" id="IPR001841">
    <property type="entry name" value="Znf_RING"/>
</dbReference>
<feature type="domain" description="SH3" evidence="16">
    <location>
        <begin position="471"/>
        <end position="532"/>
    </location>
</feature>
<dbReference type="InterPro" id="IPR035816">
    <property type="entry name" value="SH3RF1/SH3RF3_SH3_4"/>
</dbReference>
<comment type="catalytic activity">
    <reaction evidence="1">
        <text>S-ubiquitinyl-[E2 ubiquitin-conjugating enzyme]-L-cysteine + [acceptor protein]-L-lysine = [E2 ubiquitin-conjugating enzyme]-L-cysteine + N(6)-ubiquitinyl-[acceptor protein]-L-lysine.</text>
        <dbReference type="EC" id="2.3.2.27"/>
    </reaction>
</comment>
<feature type="compositionally biased region" description="Polar residues" evidence="15">
    <location>
        <begin position="660"/>
        <end position="670"/>
    </location>
</feature>
<evidence type="ECO:0000256" key="13">
    <source>
        <dbReference type="PROSITE-ProRule" id="PRU00175"/>
    </source>
</evidence>
<dbReference type="SMART" id="SM00184">
    <property type="entry name" value="RING"/>
    <property type="match status" value="1"/>
</dbReference>
<evidence type="ECO:0000256" key="6">
    <source>
        <dbReference type="ARBA" id="ARBA00022679"/>
    </source>
</evidence>
<keyword evidence="8" id="KW-0677">Repeat</keyword>
<dbReference type="CDD" id="cd16750">
    <property type="entry name" value="RING-HC_SH3RF3"/>
    <property type="match status" value="1"/>
</dbReference>
<keyword evidence="5 14" id="KW-0728">SH3 domain</keyword>
<evidence type="ECO:0000256" key="10">
    <source>
        <dbReference type="ARBA" id="ARBA00022786"/>
    </source>
</evidence>
<evidence type="ECO:0000313" key="19">
    <source>
        <dbReference type="Proteomes" id="UP001153636"/>
    </source>
</evidence>
<feature type="compositionally biased region" description="Polar residues" evidence="15">
    <location>
        <begin position="678"/>
        <end position="688"/>
    </location>
</feature>
<evidence type="ECO:0000256" key="11">
    <source>
        <dbReference type="ARBA" id="ARBA00022833"/>
    </source>
</evidence>
<dbReference type="PANTHER" id="PTHR14167:SF51">
    <property type="entry name" value="RING-TYPE E3 UBIQUITIN TRANSFERASE"/>
    <property type="match status" value="1"/>
</dbReference>
<dbReference type="Gene3D" id="3.30.40.10">
    <property type="entry name" value="Zinc/RING finger domain, C3HC4 (zinc finger)"/>
    <property type="match status" value="1"/>
</dbReference>
<dbReference type="FunFam" id="3.30.40.10:FF:000077">
    <property type="entry name" value="E3 ubiquitin-protein ligase SH3RF1 isoform X1"/>
    <property type="match status" value="1"/>
</dbReference>
<dbReference type="InterPro" id="IPR017907">
    <property type="entry name" value="Znf_RING_CS"/>
</dbReference>
<dbReference type="Pfam" id="PF00018">
    <property type="entry name" value="SH3_1"/>
    <property type="match status" value="3"/>
</dbReference>
<keyword evidence="19" id="KW-1185">Reference proteome</keyword>
<dbReference type="PROSITE" id="PS00518">
    <property type="entry name" value="ZF_RING_1"/>
    <property type="match status" value="1"/>
</dbReference>
<evidence type="ECO:0000313" key="18">
    <source>
        <dbReference type="EMBL" id="CAH1102955.1"/>
    </source>
</evidence>
<accession>A0A9P0CNB8</accession>
<feature type="domain" description="SH3" evidence="16">
    <location>
        <begin position="756"/>
        <end position="815"/>
    </location>
</feature>
<dbReference type="CDD" id="cd11785">
    <property type="entry name" value="SH3_SH3RF_C"/>
    <property type="match status" value="1"/>
</dbReference>
<dbReference type="InterPro" id="IPR050384">
    <property type="entry name" value="Endophilin_SH3RF"/>
</dbReference>
<dbReference type="PRINTS" id="PR00452">
    <property type="entry name" value="SH3DOMAIN"/>
</dbReference>
<keyword evidence="12" id="KW-0832">Ubl conjugation</keyword>
<evidence type="ECO:0000256" key="7">
    <source>
        <dbReference type="ARBA" id="ARBA00022723"/>
    </source>
</evidence>
<dbReference type="SMART" id="SM00326">
    <property type="entry name" value="SH3"/>
    <property type="match status" value="4"/>
</dbReference>
<keyword evidence="9 13" id="KW-0863">Zinc-finger</keyword>
<comment type="similarity">
    <text evidence="3">Belongs to the SH3RF family.</text>
</comment>
<evidence type="ECO:0000256" key="1">
    <source>
        <dbReference type="ARBA" id="ARBA00000900"/>
    </source>
</evidence>
<evidence type="ECO:0000259" key="16">
    <source>
        <dbReference type="PROSITE" id="PS50002"/>
    </source>
</evidence>
<dbReference type="Gene3D" id="2.30.30.40">
    <property type="entry name" value="SH3 Domains"/>
    <property type="match status" value="4"/>
</dbReference>
<feature type="domain" description="SH3" evidence="16">
    <location>
        <begin position="128"/>
        <end position="187"/>
    </location>
</feature>
<keyword evidence="7" id="KW-0479">Metal-binding</keyword>
<reference evidence="18" key="1">
    <citation type="submission" date="2022-01" db="EMBL/GenBank/DDBJ databases">
        <authorList>
            <person name="King R."/>
        </authorList>
    </citation>
    <scope>NUCLEOTIDE SEQUENCE</scope>
</reference>
<dbReference type="FunFam" id="2.30.30.40:FF:000001">
    <property type="entry name" value="Sorbin and SH3 domain-containing protein 1 isoform 2"/>
    <property type="match status" value="1"/>
</dbReference>
<dbReference type="SUPFAM" id="SSF50044">
    <property type="entry name" value="SH3-domain"/>
    <property type="match status" value="4"/>
</dbReference>
<dbReference type="GO" id="GO:0008270">
    <property type="term" value="F:zinc ion binding"/>
    <property type="evidence" value="ECO:0007669"/>
    <property type="project" value="UniProtKB-KW"/>
</dbReference>
<feature type="compositionally biased region" description="Low complexity" evidence="15">
    <location>
        <begin position="718"/>
        <end position="733"/>
    </location>
</feature>
<dbReference type="CDD" id="cd11787">
    <property type="entry name" value="SH3_SH3RF_2"/>
    <property type="match status" value="1"/>
</dbReference>
<dbReference type="OrthoDB" id="2163411at2759"/>
<evidence type="ECO:0000256" key="15">
    <source>
        <dbReference type="SAM" id="MobiDB-lite"/>
    </source>
</evidence>
<organism evidence="18 19">
    <name type="scientific">Psylliodes chrysocephalus</name>
    <dbReference type="NCBI Taxonomy" id="3402493"/>
    <lineage>
        <taxon>Eukaryota</taxon>
        <taxon>Metazoa</taxon>
        <taxon>Ecdysozoa</taxon>
        <taxon>Arthropoda</taxon>
        <taxon>Hexapoda</taxon>
        <taxon>Insecta</taxon>
        <taxon>Pterygota</taxon>
        <taxon>Neoptera</taxon>
        <taxon>Endopterygota</taxon>
        <taxon>Coleoptera</taxon>
        <taxon>Polyphaga</taxon>
        <taxon>Cucujiformia</taxon>
        <taxon>Chrysomeloidea</taxon>
        <taxon>Chrysomelidae</taxon>
        <taxon>Galerucinae</taxon>
        <taxon>Alticini</taxon>
        <taxon>Psylliodes</taxon>
    </lineage>
</organism>
<feature type="compositionally biased region" description="Basic residues" evidence="15">
    <location>
        <begin position="409"/>
        <end position="423"/>
    </location>
</feature>
<evidence type="ECO:0000259" key="17">
    <source>
        <dbReference type="PROSITE" id="PS50089"/>
    </source>
</evidence>
<dbReference type="PRINTS" id="PR00499">
    <property type="entry name" value="P67PHOX"/>
</dbReference>
<protein>
    <recommendedName>
        <fullName evidence="4">RING-type E3 ubiquitin transferase</fullName>
        <ecNumber evidence="4">2.3.2.27</ecNumber>
    </recommendedName>
</protein>
<evidence type="ECO:0000256" key="4">
    <source>
        <dbReference type="ARBA" id="ARBA00012483"/>
    </source>
</evidence>
<dbReference type="AlphaFoldDB" id="A0A9P0CNB8"/>
<dbReference type="PROSITE" id="PS50002">
    <property type="entry name" value="SH3"/>
    <property type="match status" value="4"/>
</dbReference>
<dbReference type="Proteomes" id="UP001153636">
    <property type="component" value="Chromosome 13"/>
</dbReference>
<dbReference type="PROSITE" id="PS50089">
    <property type="entry name" value="ZF_RING_2"/>
    <property type="match status" value="1"/>
</dbReference>
<dbReference type="InterPro" id="IPR028502">
    <property type="entry name" value="SH3RF3_RING-HC_Zfn"/>
</dbReference>
<feature type="region of interest" description="Disordered" evidence="15">
    <location>
        <begin position="533"/>
        <end position="754"/>
    </location>
</feature>
<feature type="compositionally biased region" description="Polar residues" evidence="15">
    <location>
        <begin position="367"/>
        <end position="379"/>
    </location>
</feature>
<evidence type="ECO:0000256" key="12">
    <source>
        <dbReference type="ARBA" id="ARBA00022843"/>
    </source>
</evidence>
<feature type="domain" description="RING-type" evidence="17">
    <location>
        <begin position="12"/>
        <end position="53"/>
    </location>
</feature>
<dbReference type="InterPro" id="IPR001452">
    <property type="entry name" value="SH3_domain"/>
</dbReference>
<dbReference type="Pfam" id="PF14604">
    <property type="entry name" value="SH3_9"/>
    <property type="match status" value="1"/>
</dbReference>
<dbReference type="InterPro" id="IPR013083">
    <property type="entry name" value="Znf_RING/FYVE/PHD"/>
</dbReference>
<feature type="compositionally biased region" description="Polar residues" evidence="15">
    <location>
        <begin position="387"/>
        <end position="403"/>
    </location>
</feature>
<feature type="compositionally biased region" description="Low complexity" evidence="15">
    <location>
        <begin position="323"/>
        <end position="357"/>
    </location>
</feature>
<feature type="region of interest" description="Disordered" evidence="15">
    <location>
        <begin position="321"/>
        <end position="437"/>
    </location>
</feature>
<feature type="compositionally biased region" description="Polar residues" evidence="15">
    <location>
        <begin position="743"/>
        <end position="754"/>
    </location>
</feature>
<evidence type="ECO:0000256" key="14">
    <source>
        <dbReference type="PROSITE-ProRule" id="PRU00192"/>
    </source>
</evidence>
<dbReference type="EMBL" id="OV651825">
    <property type="protein sequence ID" value="CAH1102955.1"/>
    <property type="molecule type" value="Genomic_DNA"/>
</dbReference>
<keyword evidence="11" id="KW-0862">Zinc</keyword>
<keyword evidence="10" id="KW-0833">Ubl conjugation pathway</keyword>
<evidence type="ECO:0000256" key="3">
    <source>
        <dbReference type="ARBA" id="ARBA00008649"/>
    </source>
</evidence>